<keyword evidence="2" id="KW-1185">Reference proteome</keyword>
<gene>
    <name evidence="1" type="ORF">BDN72DRAFT_849409</name>
</gene>
<dbReference type="EMBL" id="ML208631">
    <property type="protein sequence ID" value="TFK61753.1"/>
    <property type="molecule type" value="Genomic_DNA"/>
</dbReference>
<dbReference type="Proteomes" id="UP000308600">
    <property type="component" value="Unassembled WGS sequence"/>
</dbReference>
<sequence>MSSSAPDVVFANHIHGLSVEEAHSKLAEIAQLEARLLFLRNLRNSVVPITKIPIELLSKIFSHCSEDSNNSSFPIRDDLDVNTRFSVSWVCRHWRNIALATSSLWTVVSMKSQDTPVQMDFVREMLFRSRGLCLTLNLFKPPMDVLTKCLSEMHRTRHLRFFSKKSAEKLDPFISQPAPLLTSFHLLEHLDSDVSPFLRNYTNLRHLTISRSSRRIWSTLIFPTLTTLHIIEPQIKIWVIELVGRLGSLPSLAELVLVKCFCNESVIAPSHRLDRPNIQTLSITDWMMESVFGFLNCLDIPQAGITIIWAEDGDNMHWDRMDSISTRLEHYRREVSFEIHHLGILDHPPQPPNFSFNISSTPTQHRLSLRFPEGAMPDFVHSLCDKLSLTHLRSLTTDTSAFRLFSPAETLDELRVVEVYGSDPLGSIASRFCDQTAEMVLFPALQELKIHKVKADVAEEALNRLEKGLAIRMEAGYRLSRLEFVASPTVNVDRFKHLADVLSAVD</sequence>
<organism evidence="1 2">
    <name type="scientific">Pluteus cervinus</name>
    <dbReference type="NCBI Taxonomy" id="181527"/>
    <lineage>
        <taxon>Eukaryota</taxon>
        <taxon>Fungi</taxon>
        <taxon>Dikarya</taxon>
        <taxon>Basidiomycota</taxon>
        <taxon>Agaricomycotina</taxon>
        <taxon>Agaricomycetes</taxon>
        <taxon>Agaricomycetidae</taxon>
        <taxon>Agaricales</taxon>
        <taxon>Pluteineae</taxon>
        <taxon>Pluteaceae</taxon>
        <taxon>Pluteus</taxon>
    </lineage>
</organism>
<proteinExistence type="predicted"/>
<reference evidence="1 2" key="1">
    <citation type="journal article" date="2019" name="Nat. Ecol. Evol.">
        <title>Megaphylogeny resolves global patterns of mushroom evolution.</title>
        <authorList>
            <person name="Varga T."/>
            <person name="Krizsan K."/>
            <person name="Foldi C."/>
            <person name="Dima B."/>
            <person name="Sanchez-Garcia M."/>
            <person name="Sanchez-Ramirez S."/>
            <person name="Szollosi G.J."/>
            <person name="Szarkandi J.G."/>
            <person name="Papp V."/>
            <person name="Albert L."/>
            <person name="Andreopoulos W."/>
            <person name="Angelini C."/>
            <person name="Antonin V."/>
            <person name="Barry K.W."/>
            <person name="Bougher N.L."/>
            <person name="Buchanan P."/>
            <person name="Buyck B."/>
            <person name="Bense V."/>
            <person name="Catcheside P."/>
            <person name="Chovatia M."/>
            <person name="Cooper J."/>
            <person name="Damon W."/>
            <person name="Desjardin D."/>
            <person name="Finy P."/>
            <person name="Geml J."/>
            <person name="Haridas S."/>
            <person name="Hughes K."/>
            <person name="Justo A."/>
            <person name="Karasinski D."/>
            <person name="Kautmanova I."/>
            <person name="Kiss B."/>
            <person name="Kocsube S."/>
            <person name="Kotiranta H."/>
            <person name="LaButti K.M."/>
            <person name="Lechner B.E."/>
            <person name="Liimatainen K."/>
            <person name="Lipzen A."/>
            <person name="Lukacs Z."/>
            <person name="Mihaltcheva S."/>
            <person name="Morgado L.N."/>
            <person name="Niskanen T."/>
            <person name="Noordeloos M.E."/>
            <person name="Ohm R.A."/>
            <person name="Ortiz-Santana B."/>
            <person name="Ovrebo C."/>
            <person name="Racz N."/>
            <person name="Riley R."/>
            <person name="Savchenko A."/>
            <person name="Shiryaev A."/>
            <person name="Soop K."/>
            <person name="Spirin V."/>
            <person name="Szebenyi C."/>
            <person name="Tomsovsky M."/>
            <person name="Tulloss R.E."/>
            <person name="Uehling J."/>
            <person name="Grigoriev I.V."/>
            <person name="Vagvolgyi C."/>
            <person name="Papp T."/>
            <person name="Martin F.M."/>
            <person name="Miettinen O."/>
            <person name="Hibbett D.S."/>
            <person name="Nagy L.G."/>
        </authorList>
    </citation>
    <scope>NUCLEOTIDE SEQUENCE [LARGE SCALE GENOMIC DNA]</scope>
    <source>
        <strain evidence="1 2">NL-1719</strain>
    </source>
</reference>
<accession>A0ACD3A7S9</accession>
<evidence type="ECO:0000313" key="2">
    <source>
        <dbReference type="Proteomes" id="UP000308600"/>
    </source>
</evidence>
<name>A0ACD3A7S9_9AGAR</name>
<evidence type="ECO:0000313" key="1">
    <source>
        <dbReference type="EMBL" id="TFK61753.1"/>
    </source>
</evidence>
<protein>
    <submittedName>
        <fullName evidence="1">Uncharacterized protein</fullName>
    </submittedName>
</protein>